<evidence type="ECO:0000256" key="4">
    <source>
        <dbReference type="RuleBase" id="RU003939"/>
    </source>
</evidence>
<keyword evidence="6" id="KW-1185">Reference proteome</keyword>
<keyword evidence="2" id="KW-0226">DNA condensation</keyword>
<dbReference type="InterPro" id="IPR010992">
    <property type="entry name" value="IHF-like_DNA-bd_dom_sf"/>
</dbReference>
<dbReference type="RefSeq" id="WP_061833750.1">
    <property type="nucleotide sequence ID" value="NZ_LUKE01000001.1"/>
</dbReference>
<name>A0A150WPD2_BDEBC</name>
<dbReference type="Proteomes" id="UP000075320">
    <property type="component" value="Unassembled WGS sequence"/>
</dbReference>
<evidence type="ECO:0000256" key="1">
    <source>
        <dbReference type="ARBA" id="ARBA00010529"/>
    </source>
</evidence>
<proteinExistence type="inferred from homology"/>
<dbReference type="PRINTS" id="PR01727">
    <property type="entry name" value="DNABINDINGHU"/>
</dbReference>
<protein>
    <submittedName>
        <fullName evidence="5">DNA-binding protein</fullName>
    </submittedName>
</protein>
<evidence type="ECO:0000313" key="5">
    <source>
        <dbReference type="EMBL" id="KYG66184.1"/>
    </source>
</evidence>
<dbReference type="Pfam" id="PF00216">
    <property type="entry name" value="Bac_DNA_binding"/>
    <property type="match status" value="1"/>
</dbReference>
<gene>
    <name evidence="5" type="ORF">AZI86_03745</name>
</gene>
<dbReference type="InterPro" id="IPR000119">
    <property type="entry name" value="Hist_DNA-bd"/>
</dbReference>
<dbReference type="PROSITE" id="PS00045">
    <property type="entry name" value="HISTONE_LIKE"/>
    <property type="match status" value="1"/>
</dbReference>
<dbReference type="AlphaFoldDB" id="A0A150WPD2"/>
<organism evidence="5 6">
    <name type="scientific">Bdellovibrio bacteriovorus</name>
    <dbReference type="NCBI Taxonomy" id="959"/>
    <lineage>
        <taxon>Bacteria</taxon>
        <taxon>Pseudomonadati</taxon>
        <taxon>Bdellovibrionota</taxon>
        <taxon>Bdellovibrionia</taxon>
        <taxon>Bdellovibrionales</taxon>
        <taxon>Pseudobdellovibrionaceae</taxon>
        <taxon>Bdellovibrio</taxon>
    </lineage>
</organism>
<dbReference type="SMART" id="SM00411">
    <property type="entry name" value="BHL"/>
    <property type="match status" value="1"/>
</dbReference>
<dbReference type="GO" id="GO:0030261">
    <property type="term" value="P:chromosome condensation"/>
    <property type="evidence" value="ECO:0007669"/>
    <property type="project" value="UniProtKB-KW"/>
</dbReference>
<reference evidence="5 6" key="1">
    <citation type="submission" date="2016-03" db="EMBL/GenBank/DDBJ databases">
        <authorList>
            <person name="Ploux O."/>
        </authorList>
    </citation>
    <scope>NUCLEOTIDE SEQUENCE [LARGE SCALE GENOMIC DNA]</scope>
    <source>
        <strain evidence="5 6">R0</strain>
    </source>
</reference>
<sequence length="90" mass="9801">MNKAQLIEKIATETKVSKAQAENILDCAVENIKKAVKKGDDVKLVGFGTFTKAKRKARTGRNPQTGKAIKIPAAWAPKFRAGAEFKAMVK</sequence>
<dbReference type="GO" id="GO:0005829">
    <property type="term" value="C:cytosol"/>
    <property type="evidence" value="ECO:0007669"/>
    <property type="project" value="TreeGrafter"/>
</dbReference>
<dbReference type="InterPro" id="IPR020816">
    <property type="entry name" value="Histone-like_DNA-bd_CS"/>
</dbReference>
<evidence type="ECO:0000256" key="3">
    <source>
        <dbReference type="ARBA" id="ARBA00023125"/>
    </source>
</evidence>
<evidence type="ECO:0000256" key="2">
    <source>
        <dbReference type="ARBA" id="ARBA00023067"/>
    </source>
</evidence>
<dbReference type="GO" id="GO:0003677">
    <property type="term" value="F:DNA binding"/>
    <property type="evidence" value="ECO:0007669"/>
    <property type="project" value="UniProtKB-KW"/>
</dbReference>
<keyword evidence="3 5" id="KW-0238">DNA-binding</keyword>
<dbReference type="Gene3D" id="4.10.520.10">
    <property type="entry name" value="IHF-like DNA-binding proteins"/>
    <property type="match status" value="1"/>
</dbReference>
<dbReference type="OrthoDB" id="5295544at2"/>
<dbReference type="SUPFAM" id="SSF47729">
    <property type="entry name" value="IHF-like DNA-binding proteins"/>
    <property type="match status" value="1"/>
</dbReference>
<dbReference type="EMBL" id="LUKE01000001">
    <property type="protein sequence ID" value="KYG66184.1"/>
    <property type="molecule type" value="Genomic_DNA"/>
</dbReference>
<dbReference type="CDD" id="cd13831">
    <property type="entry name" value="HU"/>
    <property type="match status" value="1"/>
</dbReference>
<dbReference type="PANTHER" id="PTHR33175:SF3">
    <property type="entry name" value="DNA-BINDING PROTEIN HU-BETA"/>
    <property type="match status" value="1"/>
</dbReference>
<comment type="caution">
    <text evidence="5">The sequence shown here is derived from an EMBL/GenBank/DDBJ whole genome shotgun (WGS) entry which is preliminary data.</text>
</comment>
<dbReference type="PANTHER" id="PTHR33175">
    <property type="entry name" value="DNA-BINDING PROTEIN HU"/>
    <property type="match status" value="1"/>
</dbReference>
<comment type="similarity">
    <text evidence="1 4">Belongs to the bacterial histone-like protein family.</text>
</comment>
<accession>A0A150WPD2</accession>
<evidence type="ECO:0000313" key="6">
    <source>
        <dbReference type="Proteomes" id="UP000075320"/>
    </source>
</evidence>
<dbReference type="GO" id="GO:0030527">
    <property type="term" value="F:structural constituent of chromatin"/>
    <property type="evidence" value="ECO:0007669"/>
    <property type="project" value="InterPro"/>
</dbReference>